<proteinExistence type="predicted"/>
<accession>A0AAV4GUD4</accession>
<dbReference type="AlphaFoldDB" id="A0AAV4GUD4"/>
<gene>
    <name evidence="1" type="ORF">ElyMa_002515400</name>
</gene>
<evidence type="ECO:0000313" key="1">
    <source>
        <dbReference type="EMBL" id="GFR88350.1"/>
    </source>
</evidence>
<dbReference type="Proteomes" id="UP000762676">
    <property type="component" value="Unassembled WGS sequence"/>
</dbReference>
<comment type="caution">
    <text evidence="1">The sequence shown here is derived from an EMBL/GenBank/DDBJ whole genome shotgun (WGS) entry which is preliminary data.</text>
</comment>
<keyword evidence="2" id="KW-1185">Reference proteome</keyword>
<evidence type="ECO:0000313" key="2">
    <source>
        <dbReference type="Proteomes" id="UP000762676"/>
    </source>
</evidence>
<dbReference type="EMBL" id="BMAT01005152">
    <property type="protein sequence ID" value="GFR88350.1"/>
    <property type="molecule type" value="Genomic_DNA"/>
</dbReference>
<protein>
    <submittedName>
        <fullName evidence="1">Uncharacterized protein</fullName>
    </submittedName>
</protein>
<organism evidence="1 2">
    <name type="scientific">Elysia marginata</name>
    <dbReference type="NCBI Taxonomy" id="1093978"/>
    <lineage>
        <taxon>Eukaryota</taxon>
        <taxon>Metazoa</taxon>
        <taxon>Spiralia</taxon>
        <taxon>Lophotrochozoa</taxon>
        <taxon>Mollusca</taxon>
        <taxon>Gastropoda</taxon>
        <taxon>Heterobranchia</taxon>
        <taxon>Euthyneura</taxon>
        <taxon>Panpulmonata</taxon>
        <taxon>Sacoglossa</taxon>
        <taxon>Placobranchoidea</taxon>
        <taxon>Plakobranchidae</taxon>
        <taxon>Elysia</taxon>
    </lineage>
</organism>
<reference evidence="1 2" key="1">
    <citation type="journal article" date="2021" name="Elife">
        <title>Chloroplast acquisition without the gene transfer in kleptoplastic sea slugs, Plakobranchus ocellatus.</title>
        <authorList>
            <person name="Maeda T."/>
            <person name="Takahashi S."/>
            <person name="Yoshida T."/>
            <person name="Shimamura S."/>
            <person name="Takaki Y."/>
            <person name="Nagai Y."/>
            <person name="Toyoda A."/>
            <person name="Suzuki Y."/>
            <person name="Arimoto A."/>
            <person name="Ishii H."/>
            <person name="Satoh N."/>
            <person name="Nishiyama T."/>
            <person name="Hasebe M."/>
            <person name="Maruyama T."/>
            <person name="Minagawa J."/>
            <person name="Obokata J."/>
            <person name="Shigenobu S."/>
        </authorList>
    </citation>
    <scope>NUCLEOTIDE SEQUENCE [LARGE SCALE GENOMIC DNA]</scope>
</reference>
<sequence>MASRSSTLELTGILAATDEHQRLRLCLVESLETTPIKHTGGALRTPDFSWARLRTAVPNESKNFHAPYTLSLDGLPDNAGIRGECWATLPLAATRETRERRARILALAEELRGKEVVLTVRPKRYSFVSQAPLNRGEHVAGVSLQFVSLEPRTPSTL</sequence>
<name>A0AAV4GUD4_9GAST</name>